<dbReference type="GO" id="GO:0006281">
    <property type="term" value="P:DNA repair"/>
    <property type="evidence" value="ECO:0007669"/>
    <property type="project" value="UniProtKB-KW"/>
</dbReference>
<dbReference type="KEGG" id="poz:I0K15_10735"/>
<evidence type="ECO:0000256" key="11">
    <source>
        <dbReference type="ARBA" id="ARBA00023204"/>
    </source>
</evidence>
<dbReference type="InterPro" id="IPR005122">
    <property type="entry name" value="Uracil-DNA_glycosylase-like"/>
</dbReference>
<keyword evidence="10" id="KW-0411">Iron-sulfur</keyword>
<accession>A0A7S9LNE7</accession>
<dbReference type="SUPFAM" id="SSF52141">
    <property type="entry name" value="Uracil-DNA glycosylase-like"/>
    <property type="match status" value="1"/>
</dbReference>
<dbReference type="EC" id="3.2.2.27" evidence="3"/>
<evidence type="ECO:0000256" key="5">
    <source>
        <dbReference type="ARBA" id="ARBA00022485"/>
    </source>
</evidence>
<evidence type="ECO:0000256" key="7">
    <source>
        <dbReference type="ARBA" id="ARBA00022763"/>
    </source>
</evidence>
<dbReference type="CDD" id="cd10030">
    <property type="entry name" value="UDG-F4_TTUDGA_SPO1dp_like"/>
    <property type="match status" value="1"/>
</dbReference>
<dbReference type="Gene3D" id="3.40.470.10">
    <property type="entry name" value="Uracil-DNA glycosylase-like domain"/>
    <property type="match status" value="1"/>
</dbReference>
<evidence type="ECO:0000256" key="6">
    <source>
        <dbReference type="ARBA" id="ARBA00022723"/>
    </source>
</evidence>
<keyword evidence="5" id="KW-0004">4Fe-4S</keyword>
<keyword evidence="9" id="KW-0408">Iron</keyword>
<keyword evidence="7" id="KW-0227">DNA damage</keyword>
<dbReference type="SMART" id="SM00986">
    <property type="entry name" value="UDG"/>
    <property type="match status" value="1"/>
</dbReference>
<comment type="catalytic activity">
    <reaction evidence="1">
        <text>Hydrolyzes single-stranded DNA or mismatched double-stranded DNA and polynucleotides, releasing free uracil.</text>
        <dbReference type="EC" id="3.2.2.27"/>
    </reaction>
</comment>
<comment type="similarity">
    <text evidence="2">Belongs to the uracil-DNA glycosylase (UDG) superfamily. Type 4 (UDGa) family.</text>
</comment>
<evidence type="ECO:0000256" key="8">
    <source>
        <dbReference type="ARBA" id="ARBA00022801"/>
    </source>
</evidence>
<dbReference type="NCBIfam" id="TIGR00758">
    <property type="entry name" value="UDG_fam4"/>
    <property type="match status" value="1"/>
</dbReference>
<reference evidence="13 14" key="1">
    <citation type="submission" date="2020-11" db="EMBL/GenBank/DDBJ databases">
        <title>Description of Pontivivens ytuae sp. nov. isolated from deep sea sediment of Mariana Trench.</title>
        <authorList>
            <person name="Wang Z."/>
            <person name="Sun Q.-L."/>
            <person name="Xu X.-D."/>
            <person name="Tang Y.-Z."/>
            <person name="Zhang J."/>
        </authorList>
    </citation>
    <scope>NUCLEOTIDE SEQUENCE [LARGE SCALE GENOMIC DNA]</scope>
    <source>
        <strain evidence="13 14">MT2928</strain>
    </source>
</reference>
<evidence type="ECO:0000256" key="4">
    <source>
        <dbReference type="ARBA" id="ARBA00019403"/>
    </source>
</evidence>
<dbReference type="InterPro" id="IPR051536">
    <property type="entry name" value="UDG_Type-4/5"/>
</dbReference>
<dbReference type="Proteomes" id="UP000594800">
    <property type="component" value="Chromosome"/>
</dbReference>
<dbReference type="GO" id="GO:0051539">
    <property type="term" value="F:4 iron, 4 sulfur cluster binding"/>
    <property type="evidence" value="ECO:0007669"/>
    <property type="project" value="UniProtKB-KW"/>
</dbReference>
<keyword evidence="14" id="KW-1185">Reference proteome</keyword>
<dbReference type="RefSeq" id="WP_196101517.1">
    <property type="nucleotide sequence ID" value="NZ_CP064942.1"/>
</dbReference>
<keyword evidence="6" id="KW-0479">Metal-binding</keyword>
<evidence type="ECO:0000256" key="2">
    <source>
        <dbReference type="ARBA" id="ARBA00006521"/>
    </source>
</evidence>
<dbReference type="AlphaFoldDB" id="A0A7S9LNE7"/>
<organism evidence="13 14">
    <name type="scientific">Pontivivens ytuae</name>
    <dbReference type="NCBI Taxonomy" id="2789856"/>
    <lineage>
        <taxon>Bacteria</taxon>
        <taxon>Pseudomonadati</taxon>
        <taxon>Pseudomonadota</taxon>
        <taxon>Alphaproteobacteria</taxon>
        <taxon>Rhodobacterales</taxon>
        <taxon>Paracoccaceae</taxon>
        <taxon>Pontivivens</taxon>
    </lineage>
</organism>
<dbReference type="PANTHER" id="PTHR33693:SF1">
    <property type="entry name" value="TYPE-4 URACIL-DNA GLYCOSYLASE"/>
    <property type="match status" value="1"/>
</dbReference>
<dbReference type="PANTHER" id="PTHR33693">
    <property type="entry name" value="TYPE-5 URACIL-DNA GLYCOSYLASE"/>
    <property type="match status" value="1"/>
</dbReference>
<dbReference type="Pfam" id="PF03167">
    <property type="entry name" value="UDG"/>
    <property type="match status" value="1"/>
</dbReference>
<dbReference type="GO" id="GO:0004844">
    <property type="term" value="F:uracil DNA N-glycosylase activity"/>
    <property type="evidence" value="ECO:0007669"/>
    <property type="project" value="UniProtKB-EC"/>
</dbReference>
<evidence type="ECO:0000259" key="12">
    <source>
        <dbReference type="SMART" id="SM00986"/>
    </source>
</evidence>
<sequence length="270" mass="29286">MNAENRHTSPDTAELLAALAWQFDLGIDEPIADAPIDRYALAAAPAPTPSLTPAAPKPQPKPADTASHVVEAQRLAATATDLKSLAIAMEQFDGCELKLGARNFVFADGDPGAHLMIVGEAPGRDEDRLGRPFVGRAGQLLDRMLAAIGHDRTSEPPEQGVYITNVLPWRPPQNRDPTVEEMAMMKAFLRRHIELAAPEVLLLMGNSAMKTLFEVERGITAMRGQWREVAGIPAIATFHPAALLRRGEQKRAAWQDLLDVKARLAGKEGS</sequence>
<protein>
    <recommendedName>
        <fullName evidence="4">Type-4 uracil-DNA glycosylase</fullName>
        <ecNumber evidence="3">3.2.2.27</ecNumber>
    </recommendedName>
</protein>
<evidence type="ECO:0000256" key="9">
    <source>
        <dbReference type="ARBA" id="ARBA00023004"/>
    </source>
</evidence>
<evidence type="ECO:0000256" key="10">
    <source>
        <dbReference type="ARBA" id="ARBA00023014"/>
    </source>
</evidence>
<name>A0A7S9LNE7_9RHOB</name>
<evidence type="ECO:0000313" key="14">
    <source>
        <dbReference type="Proteomes" id="UP000594800"/>
    </source>
</evidence>
<evidence type="ECO:0000256" key="1">
    <source>
        <dbReference type="ARBA" id="ARBA00001400"/>
    </source>
</evidence>
<dbReference type="SMART" id="SM00987">
    <property type="entry name" value="UreE_C"/>
    <property type="match status" value="1"/>
</dbReference>
<dbReference type="InterPro" id="IPR036895">
    <property type="entry name" value="Uracil-DNA_glycosylase-like_sf"/>
</dbReference>
<feature type="domain" description="Uracil-DNA glycosylase-like" evidence="12">
    <location>
        <begin position="106"/>
        <end position="258"/>
    </location>
</feature>
<dbReference type="EMBL" id="CP064942">
    <property type="protein sequence ID" value="QPH52303.1"/>
    <property type="molecule type" value="Genomic_DNA"/>
</dbReference>
<dbReference type="GO" id="GO:0046872">
    <property type="term" value="F:metal ion binding"/>
    <property type="evidence" value="ECO:0007669"/>
    <property type="project" value="UniProtKB-KW"/>
</dbReference>
<evidence type="ECO:0000313" key="13">
    <source>
        <dbReference type="EMBL" id="QPH52303.1"/>
    </source>
</evidence>
<gene>
    <name evidence="13" type="ORF">I0K15_10735</name>
</gene>
<keyword evidence="11" id="KW-0234">DNA repair</keyword>
<dbReference type="InterPro" id="IPR005273">
    <property type="entry name" value="Ura-DNA_glyco_family4"/>
</dbReference>
<proteinExistence type="inferred from homology"/>
<evidence type="ECO:0000256" key="3">
    <source>
        <dbReference type="ARBA" id="ARBA00012030"/>
    </source>
</evidence>
<keyword evidence="8" id="KW-0378">Hydrolase</keyword>